<feature type="transmembrane region" description="Helical" evidence="8">
    <location>
        <begin position="134"/>
        <end position="156"/>
    </location>
</feature>
<evidence type="ECO:0000256" key="1">
    <source>
        <dbReference type="ARBA" id="ARBA00004141"/>
    </source>
</evidence>
<feature type="transmembrane region" description="Helical" evidence="8">
    <location>
        <begin position="109"/>
        <end position="128"/>
    </location>
</feature>
<dbReference type="GeneID" id="63772934"/>
<dbReference type="Pfam" id="PF07690">
    <property type="entry name" value="MFS_1"/>
    <property type="match status" value="1"/>
</dbReference>
<dbReference type="AlphaFoldDB" id="A0A1Y2DHM5"/>
<evidence type="ECO:0000313" key="10">
    <source>
        <dbReference type="EMBL" id="ORY58749.1"/>
    </source>
</evidence>
<dbReference type="InterPro" id="IPR036259">
    <property type="entry name" value="MFS_trans_sf"/>
</dbReference>
<comment type="caution">
    <text evidence="10">The sequence shown here is derived from an EMBL/GenBank/DDBJ whole genome shotgun (WGS) entry which is preliminary data.</text>
</comment>
<feature type="transmembrane region" description="Helical" evidence="8">
    <location>
        <begin position="168"/>
        <end position="194"/>
    </location>
</feature>
<dbReference type="GO" id="GO:0022857">
    <property type="term" value="F:transmembrane transporter activity"/>
    <property type="evidence" value="ECO:0007669"/>
    <property type="project" value="InterPro"/>
</dbReference>
<feature type="transmembrane region" description="Helical" evidence="8">
    <location>
        <begin position="267"/>
        <end position="290"/>
    </location>
</feature>
<keyword evidence="11" id="KW-1185">Reference proteome</keyword>
<proteinExistence type="predicted"/>
<dbReference type="PANTHER" id="PTHR23501">
    <property type="entry name" value="MAJOR FACILITATOR SUPERFAMILY"/>
    <property type="match status" value="1"/>
</dbReference>
<keyword evidence="6" id="KW-0325">Glycoprotein</keyword>
<dbReference type="Proteomes" id="UP000193689">
    <property type="component" value="Unassembled WGS sequence"/>
</dbReference>
<dbReference type="InterPro" id="IPR011701">
    <property type="entry name" value="MFS"/>
</dbReference>
<keyword evidence="4 8" id="KW-1133">Transmembrane helix</keyword>
<evidence type="ECO:0000256" key="2">
    <source>
        <dbReference type="ARBA" id="ARBA00022448"/>
    </source>
</evidence>
<dbReference type="EMBL" id="MCFJ01000015">
    <property type="protein sequence ID" value="ORY58749.1"/>
    <property type="molecule type" value="Genomic_DNA"/>
</dbReference>
<dbReference type="CDD" id="cd17502">
    <property type="entry name" value="MFS_Azr1_MDR_like"/>
    <property type="match status" value="1"/>
</dbReference>
<evidence type="ECO:0000313" key="11">
    <source>
        <dbReference type="Proteomes" id="UP000193689"/>
    </source>
</evidence>
<comment type="subcellular location">
    <subcellularLocation>
        <location evidence="1">Membrane</location>
        <topology evidence="1">Multi-pass membrane protein</topology>
    </subcellularLocation>
</comment>
<feature type="transmembrane region" description="Helical" evidence="8">
    <location>
        <begin position="336"/>
        <end position="360"/>
    </location>
</feature>
<reference evidence="10 11" key="1">
    <citation type="submission" date="2016-07" db="EMBL/GenBank/DDBJ databases">
        <title>Pervasive Adenine N6-methylation of Active Genes in Fungi.</title>
        <authorList>
            <consortium name="DOE Joint Genome Institute"/>
            <person name="Mondo S.J."/>
            <person name="Dannebaum R.O."/>
            <person name="Kuo R.C."/>
            <person name="Labutti K."/>
            <person name="Haridas S."/>
            <person name="Kuo A."/>
            <person name="Salamov A."/>
            <person name="Ahrendt S.R."/>
            <person name="Lipzen A."/>
            <person name="Sullivan W."/>
            <person name="Andreopoulos W.B."/>
            <person name="Clum A."/>
            <person name="Lindquist E."/>
            <person name="Daum C."/>
            <person name="Ramamoorthy G.K."/>
            <person name="Gryganskyi A."/>
            <person name="Culley D."/>
            <person name="Magnuson J.K."/>
            <person name="James T.Y."/>
            <person name="O'Malley M.A."/>
            <person name="Stajich J.E."/>
            <person name="Spatafora J.W."/>
            <person name="Visel A."/>
            <person name="Grigoriev I.V."/>
        </authorList>
    </citation>
    <scope>NUCLEOTIDE SEQUENCE [LARGE SCALE GENOMIC DNA]</scope>
    <source>
        <strain evidence="10 11">CBS 129021</strain>
    </source>
</reference>
<feature type="transmembrane region" description="Helical" evidence="8">
    <location>
        <begin position="79"/>
        <end position="97"/>
    </location>
</feature>
<dbReference type="OrthoDB" id="6770063at2759"/>
<feature type="transmembrane region" description="Helical" evidence="8">
    <location>
        <begin position="200"/>
        <end position="222"/>
    </location>
</feature>
<evidence type="ECO:0000259" key="9">
    <source>
        <dbReference type="PROSITE" id="PS50850"/>
    </source>
</evidence>
<dbReference type="PROSITE" id="PS50850">
    <property type="entry name" value="MFS"/>
    <property type="match status" value="1"/>
</dbReference>
<feature type="transmembrane region" description="Helical" evidence="8">
    <location>
        <begin position="505"/>
        <end position="523"/>
    </location>
</feature>
<sequence length="545" mass="58100">MDETKPANKTQVASTADLDAPEAPPRRSKPGERAGLTVTQFWIVCVGLNAGMLLTALDFNIVATAVPIISSEFNNYSNSAWLGTAFLITFALGQPIAAKLGDVFGRKNIFLGGTVLFFVGSALCGWAHNMDMLIWSRAVQGLGAGVIYVLTNVVIITDLVDLQDVGKFLAITGIVWALADVAGPLLGGVFSQYATWRWCFWINLFICPVSFAIVLFTLHLPVPNMSLKEKLLTFDYVGTIAISGATTALNMGLSWGGHVFPWTDSRVIGTIVGGAALFVTFIVVEHFVKVPLVFPSMFRSRALLSIFGAEFFYGIVLLGGMYYLPQYFQLVFGDSATLSGIGLLPMMLGLLVGNPIAAFVTSKKGVSLINAIAGAALEVMAMGLMTRWNASTTRAEAVIVPFILGVGQGAAMSGMLLTAQVAVVPMQIGVVTGLCLFIQAIGDAFGIALFSAVYVNELADGLANLGLTPAEVSGVMADIHTVHTRFSADLIPRIVDIYAHSLQNGWWLLFGAACACFICCCVGKQHKFMAPEAKPEAEEKAPSEV</sequence>
<feature type="transmembrane region" description="Helical" evidence="8">
    <location>
        <begin position="430"/>
        <end position="455"/>
    </location>
</feature>
<organism evidence="10 11">
    <name type="scientific">Pseudomassariella vexata</name>
    <dbReference type="NCBI Taxonomy" id="1141098"/>
    <lineage>
        <taxon>Eukaryota</taxon>
        <taxon>Fungi</taxon>
        <taxon>Dikarya</taxon>
        <taxon>Ascomycota</taxon>
        <taxon>Pezizomycotina</taxon>
        <taxon>Sordariomycetes</taxon>
        <taxon>Xylariomycetidae</taxon>
        <taxon>Amphisphaeriales</taxon>
        <taxon>Pseudomassariaceae</taxon>
        <taxon>Pseudomassariella</taxon>
    </lineage>
</organism>
<feature type="transmembrane region" description="Helical" evidence="8">
    <location>
        <begin position="234"/>
        <end position="255"/>
    </location>
</feature>
<dbReference type="SUPFAM" id="SSF103473">
    <property type="entry name" value="MFS general substrate transporter"/>
    <property type="match status" value="1"/>
</dbReference>
<evidence type="ECO:0000256" key="6">
    <source>
        <dbReference type="ARBA" id="ARBA00023180"/>
    </source>
</evidence>
<accession>A0A1Y2DHM5</accession>
<name>A0A1Y2DHM5_9PEZI</name>
<evidence type="ECO:0000256" key="3">
    <source>
        <dbReference type="ARBA" id="ARBA00022692"/>
    </source>
</evidence>
<evidence type="ECO:0000256" key="7">
    <source>
        <dbReference type="SAM" id="MobiDB-lite"/>
    </source>
</evidence>
<feature type="domain" description="Major facilitator superfamily (MFS) profile" evidence="9">
    <location>
        <begin position="44"/>
        <end position="495"/>
    </location>
</feature>
<keyword evidence="5 8" id="KW-0472">Membrane</keyword>
<feature type="transmembrane region" description="Helical" evidence="8">
    <location>
        <begin position="36"/>
        <end position="59"/>
    </location>
</feature>
<keyword evidence="2" id="KW-0813">Transport</keyword>
<dbReference type="RefSeq" id="XP_040711561.1">
    <property type="nucleotide sequence ID" value="XM_040856722.1"/>
</dbReference>
<protein>
    <submittedName>
        <fullName evidence="10">Putative efflux pump antibiotic resistance protein</fullName>
    </submittedName>
</protein>
<evidence type="ECO:0000256" key="4">
    <source>
        <dbReference type="ARBA" id="ARBA00022989"/>
    </source>
</evidence>
<feature type="transmembrane region" description="Helical" evidence="8">
    <location>
        <begin position="302"/>
        <end position="324"/>
    </location>
</feature>
<feature type="transmembrane region" description="Helical" evidence="8">
    <location>
        <begin position="367"/>
        <end position="386"/>
    </location>
</feature>
<evidence type="ECO:0000256" key="8">
    <source>
        <dbReference type="SAM" id="Phobius"/>
    </source>
</evidence>
<dbReference type="GO" id="GO:0005886">
    <property type="term" value="C:plasma membrane"/>
    <property type="evidence" value="ECO:0007669"/>
    <property type="project" value="TreeGrafter"/>
</dbReference>
<gene>
    <name evidence="10" type="ORF">BCR38DRAFT_352683</name>
</gene>
<evidence type="ECO:0000256" key="5">
    <source>
        <dbReference type="ARBA" id="ARBA00023136"/>
    </source>
</evidence>
<dbReference type="PANTHER" id="PTHR23501:SF187">
    <property type="entry name" value="MAJOR FACILITATOR SUPERFAMILY (MFS) PROFILE DOMAIN-CONTAINING PROTEIN"/>
    <property type="match status" value="1"/>
</dbReference>
<feature type="region of interest" description="Disordered" evidence="7">
    <location>
        <begin position="1"/>
        <end position="32"/>
    </location>
</feature>
<dbReference type="InParanoid" id="A0A1Y2DHM5"/>
<feature type="transmembrane region" description="Helical" evidence="8">
    <location>
        <begin position="398"/>
        <end position="418"/>
    </location>
</feature>
<dbReference type="InterPro" id="IPR020846">
    <property type="entry name" value="MFS_dom"/>
</dbReference>
<dbReference type="Gene3D" id="1.20.1250.20">
    <property type="entry name" value="MFS general substrate transporter like domains"/>
    <property type="match status" value="1"/>
</dbReference>
<keyword evidence="3 8" id="KW-0812">Transmembrane</keyword>